<dbReference type="GO" id="GO:0006508">
    <property type="term" value="P:proteolysis"/>
    <property type="evidence" value="ECO:0007669"/>
    <property type="project" value="InterPro"/>
</dbReference>
<dbReference type="Proteomes" id="UP000258309">
    <property type="component" value="Unassembled WGS sequence"/>
</dbReference>
<dbReference type="GO" id="GO:0008270">
    <property type="term" value="F:zinc ion binding"/>
    <property type="evidence" value="ECO:0007669"/>
    <property type="project" value="InterPro"/>
</dbReference>
<keyword evidence="7" id="KW-0926">Vacuole</keyword>
<dbReference type="GO" id="GO:0097176">
    <property type="term" value="P:epoxide metabolic process"/>
    <property type="evidence" value="ECO:0007669"/>
    <property type="project" value="TreeGrafter"/>
</dbReference>
<evidence type="ECO:0000256" key="19">
    <source>
        <dbReference type="SAM" id="SignalP"/>
    </source>
</evidence>
<dbReference type="AlphaFoldDB" id="A0A3E2GZV0"/>
<feature type="signal peptide" evidence="19">
    <location>
        <begin position="1"/>
        <end position="22"/>
    </location>
</feature>
<accession>A0A3E2GZV0</accession>
<comment type="caution">
    <text evidence="21">The sequence shown here is derived from an EMBL/GenBank/DDBJ whole genome shotgun (WGS) entry which is preliminary data.</text>
</comment>
<dbReference type="InterPro" id="IPR057246">
    <property type="entry name" value="CARBOXYPEPT_ZN_1"/>
</dbReference>
<evidence type="ECO:0000313" key="22">
    <source>
        <dbReference type="Proteomes" id="UP000258309"/>
    </source>
</evidence>
<dbReference type="OrthoDB" id="3626597at2759"/>
<dbReference type="GO" id="GO:0005773">
    <property type="term" value="C:vacuole"/>
    <property type="evidence" value="ECO:0007669"/>
    <property type="project" value="UniProtKB-SubCell"/>
</dbReference>
<dbReference type="PROSITE" id="PS52035">
    <property type="entry name" value="PEPTIDASE_M14"/>
    <property type="match status" value="1"/>
</dbReference>
<evidence type="ECO:0000256" key="12">
    <source>
        <dbReference type="ARBA" id="ARBA00022833"/>
    </source>
</evidence>
<evidence type="ECO:0000256" key="4">
    <source>
        <dbReference type="ARBA" id="ARBA00005988"/>
    </source>
</evidence>
<dbReference type="SUPFAM" id="SSF53187">
    <property type="entry name" value="Zn-dependent exopeptidases"/>
    <property type="match status" value="1"/>
</dbReference>
<comment type="similarity">
    <text evidence="5">Belongs to the peptidase S33 family.</text>
</comment>
<comment type="caution">
    <text evidence="18">Lacks conserved residue(s) required for the propagation of feature annotation.</text>
</comment>
<reference evidence="21 22" key="1">
    <citation type="submission" date="2018-05" db="EMBL/GenBank/DDBJ databases">
        <title>Draft genome sequence of Scytalidium lignicola DSM 105466, a ubiquitous saprotrophic fungus.</title>
        <authorList>
            <person name="Buettner E."/>
            <person name="Gebauer A.M."/>
            <person name="Hofrichter M."/>
            <person name="Liers C."/>
            <person name="Kellner H."/>
        </authorList>
    </citation>
    <scope>NUCLEOTIDE SEQUENCE [LARGE SCALE GENOMIC DNA]</scope>
    <source>
        <strain evidence="21 22">DSM 105466</strain>
    </source>
</reference>
<evidence type="ECO:0000256" key="13">
    <source>
        <dbReference type="ARBA" id="ARBA00023157"/>
    </source>
</evidence>
<sequence>MVISANLRSFLSLLFVLTCAHAFAVPWAASHGENRFPGDHHHSRSPTVFPQLTWLRDTAIEKVFGVPPKSVNPTSDKPGTSTPPSIAQLPAKLLAKYGGDVVLRFNISTPYEEEALAEAADTLFLDVWESTHNWADIHLREDDVPSLLGLLPKSLHKAYSHLMPDLARTIYQSYPSITFAQAPLSPNRAEVFTPTIRDGGVDNIFFSDYQPLSVIVPWMRLLASMFTTHVRLINIGTSYEGRDILALRVGVHPNLAPDSTEPRKTIVVSGGLHAREWISVSTVTYLAWSLITSYGKAPGITKLIQEFDWVFIPTPNVDGYVYTWENDRLWRKNRQQTTLRFCRGLDLDRGFGFEWDGTSYQSNPCSESFPGEEPFQAVEAHRLAEWAKNEVENNSVQFVGFLDIHSYSQQILYPYSYSCSTTPPSLENLEELAMGLAKAIRISSGELYTVASACEGAVSFKDRKTGEPSTRMESAGGSALDWFYHELNVRYSFQIKLRDTGSYGFLLPKENIVPTGEEAFNALKYFGDFMLGNKGIESVEDEEVQRLGDILETEDTEDQFNEDEDQAIEKEFEQDPIDDFNWELRRKMRRVRASSCAISPSIPQFLNHLIIPTQIYRTVALYPSSQLPQPRIAFAPDPSDMAPTPYKIDVPESKVQNLKTKLSLAEFPDELEAAEWDLGVPLADLKRLVKAWEQWDWRQAENKLNEIPQYHTEVEVDGFGPLDIHFVWQKSEHILPLLAKPDGPAFHIVAPSLPNYGFSEGVKKRGFAAAQYAETCHKLMLQLGYDEYVTQGGDWGFYITRAIAYLYPKHCKANHLNMMRADPPAFNKHPILALQHALVPYTEKDKEGFKRTDWFQKEGRGYYVEQATKPQTIGYALRDSPVGLLAWIYEKLHDWTDSYPWTDDQILTWISIYQFSRAGPGASQRIYYEIMHTKPGPGAVTREDIHKYIGGVKLGLTYNPKELAILPKTWCRTMGDIVYEAENDSGGHFYATEKPELLARDLRIMFGKGGGAYKVVKDKSGYEDDNRARL</sequence>
<keyword evidence="9 19" id="KW-0732">Signal</keyword>
<evidence type="ECO:0000256" key="2">
    <source>
        <dbReference type="ARBA" id="ARBA00004116"/>
    </source>
</evidence>
<evidence type="ECO:0000256" key="7">
    <source>
        <dbReference type="ARBA" id="ARBA00022554"/>
    </source>
</evidence>
<dbReference type="InterPro" id="IPR010497">
    <property type="entry name" value="Epoxide_hydro_N"/>
</dbReference>
<organism evidence="21 22">
    <name type="scientific">Scytalidium lignicola</name>
    <name type="common">Hyphomycete</name>
    <dbReference type="NCBI Taxonomy" id="5539"/>
    <lineage>
        <taxon>Eukaryota</taxon>
        <taxon>Fungi</taxon>
        <taxon>Dikarya</taxon>
        <taxon>Ascomycota</taxon>
        <taxon>Pezizomycotina</taxon>
        <taxon>Leotiomycetes</taxon>
        <taxon>Leotiomycetes incertae sedis</taxon>
        <taxon>Scytalidium</taxon>
    </lineage>
</organism>
<keyword evidence="11" id="KW-0378">Hydrolase</keyword>
<evidence type="ECO:0000256" key="14">
    <source>
        <dbReference type="ARBA" id="ARBA00023316"/>
    </source>
</evidence>
<comment type="subcellular location">
    <subcellularLocation>
        <location evidence="3">Secreted</location>
    </subcellularLocation>
    <subcellularLocation>
        <location evidence="2">Vacuole</location>
    </subcellularLocation>
</comment>
<dbReference type="PRINTS" id="PR00765">
    <property type="entry name" value="CRBOXYPTASEA"/>
</dbReference>
<keyword evidence="8" id="KW-0479">Metal-binding</keyword>
<dbReference type="Gene3D" id="3.40.50.1820">
    <property type="entry name" value="alpha/beta hydrolase"/>
    <property type="match status" value="1"/>
</dbReference>
<dbReference type="SUPFAM" id="SSF53474">
    <property type="entry name" value="alpha/beta-Hydrolases"/>
    <property type="match status" value="1"/>
</dbReference>
<dbReference type="SMART" id="SM00631">
    <property type="entry name" value="Zn_pept"/>
    <property type="match status" value="1"/>
</dbReference>
<comment type="cofactor">
    <cofactor evidence="1">
        <name>Zn(2+)</name>
        <dbReference type="ChEBI" id="CHEBI:29105"/>
    </cofactor>
</comment>
<evidence type="ECO:0000256" key="6">
    <source>
        <dbReference type="ARBA" id="ARBA00022525"/>
    </source>
</evidence>
<evidence type="ECO:0000256" key="9">
    <source>
        <dbReference type="ARBA" id="ARBA00022729"/>
    </source>
</evidence>
<comment type="similarity">
    <text evidence="4 18">Belongs to the peptidase M14 family.</text>
</comment>
<gene>
    <name evidence="21" type="ORF">B7463_g9674</name>
</gene>
<dbReference type="PANTHER" id="PTHR21661:SF35">
    <property type="entry name" value="EPOXIDE HYDROLASE"/>
    <property type="match status" value="1"/>
</dbReference>
<keyword evidence="13" id="KW-1015">Disulfide bond</keyword>
<protein>
    <recommendedName>
        <fullName evidence="16">Inactive metallocarboxypeptidase ECM14</fullName>
    </recommendedName>
    <alternativeName>
        <fullName evidence="17">Inactive metallocarboxypeptidase ecm14</fullName>
    </alternativeName>
</protein>
<feature type="non-terminal residue" evidence="21">
    <location>
        <position position="1"/>
    </location>
</feature>
<dbReference type="CDD" id="cd03860">
    <property type="entry name" value="M14_CP_A-B_like"/>
    <property type="match status" value="1"/>
</dbReference>
<evidence type="ECO:0000256" key="15">
    <source>
        <dbReference type="ARBA" id="ARBA00025210"/>
    </source>
</evidence>
<dbReference type="GO" id="GO:0071555">
    <property type="term" value="P:cell wall organization"/>
    <property type="evidence" value="ECO:0007669"/>
    <property type="project" value="UniProtKB-KW"/>
</dbReference>
<evidence type="ECO:0000256" key="11">
    <source>
        <dbReference type="ARBA" id="ARBA00022801"/>
    </source>
</evidence>
<dbReference type="InterPro" id="IPR000834">
    <property type="entry name" value="Peptidase_M14"/>
</dbReference>
<dbReference type="GO" id="GO:0004301">
    <property type="term" value="F:epoxide hydrolase activity"/>
    <property type="evidence" value="ECO:0007669"/>
    <property type="project" value="TreeGrafter"/>
</dbReference>
<evidence type="ECO:0000256" key="1">
    <source>
        <dbReference type="ARBA" id="ARBA00001947"/>
    </source>
</evidence>
<evidence type="ECO:0000256" key="3">
    <source>
        <dbReference type="ARBA" id="ARBA00004613"/>
    </source>
</evidence>
<name>A0A3E2GZV0_SCYLI</name>
<dbReference type="PROSITE" id="PS00132">
    <property type="entry name" value="CARBOXYPEPT_ZN_1"/>
    <property type="match status" value="1"/>
</dbReference>
<feature type="chain" id="PRO_5017623684" description="Inactive metallocarboxypeptidase ECM14" evidence="19">
    <location>
        <begin position="23"/>
        <end position="1030"/>
    </location>
</feature>
<keyword evidence="10" id="KW-0058">Aromatic hydrocarbons catabolism</keyword>
<feature type="non-terminal residue" evidence="21">
    <location>
        <position position="1030"/>
    </location>
</feature>
<dbReference type="Gene3D" id="3.40.630.10">
    <property type="entry name" value="Zn peptidases"/>
    <property type="match status" value="1"/>
</dbReference>
<evidence type="ECO:0000256" key="18">
    <source>
        <dbReference type="PROSITE-ProRule" id="PRU01379"/>
    </source>
</evidence>
<evidence type="ECO:0000259" key="20">
    <source>
        <dbReference type="PROSITE" id="PS52035"/>
    </source>
</evidence>
<keyword evidence="12" id="KW-0862">Zinc</keyword>
<evidence type="ECO:0000256" key="5">
    <source>
        <dbReference type="ARBA" id="ARBA00010088"/>
    </source>
</evidence>
<dbReference type="FunFam" id="3.40.630.10:FF:000060">
    <property type="entry name" value="Putative metallocarboxypeptidase ecm14"/>
    <property type="match status" value="1"/>
</dbReference>
<evidence type="ECO:0000256" key="16">
    <source>
        <dbReference type="ARBA" id="ARBA00026187"/>
    </source>
</evidence>
<evidence type="ECO:0000256" key="17">
    <source>
        <dbReference type="ARBA" id="ARBA00026213"/>
    </source>
</evidence>
<evidence type="ECO:0000313" key="21">
    <source>
        <dbReference type="EMBL" id="RFU26684.1"/>
    </source>
</evidence>
<comment type="function">
    <text evidence="15">Inactive carboxypeptidase that may play a role in cell wall organization and biogenesis.</text>
</comment>
<keyword evidence="14" id="KW-0961">Cell wall biogenesis/degradation</keyword>
<feature type="domain" description="Peptidase M14" evidence="20">
    <location>
        <begin position="208"/>
        <end position="530"/>
    </location>
</feature>
<dbReference type="GO" id="GO:0004181">
    <property type="term" value="F:metallocarboxypeptidase activity"/>
    <property type="evidence" value="ECO:0007669"/>
    <property type="project" value="InterPro"/>
</dbReference>
<dbReference type="InterPro" id="IPR029058">
    <property type="entry name" value="AB_hydrolase_fold"/>
</dbReference>
<evidence type="ECO:0000256" key="10">
    <source>
        <dbReference type="ARBA" id="ARBA00022797"/>
    </source>
</evidence>
<keyword evidence="22" id="KW-1185">Reference proteome</keyword>
<dbReference type="Pfam" id="PF00246">
    <property type="entry name" value="Peptidase_M14"/>
    <property type="match status" value="1"/>
</dbReference>
<keyword evidence="6" id="KW-0964">Secreted</keyword>
<dbReference type="STRING" id="5539.A0A3E2GZV0"/>
<dbReference type="EMBL" id="NCSJ02000248">
    <property type="protein sequence ID" value="RFU26684.1"/>
    <property type="molecule type" value="Genomic_DNA"/>
</dbReference>
<dbReference type="GO" id="GO:0005576">
    <property type="term" value="C:extracellular region"/>
    <property type="evidence" value="ECO:0007669"/>
    <property type="project" value="UniProtKB-SubCell"/>
</dbReference>
<dbReference type="Pfam" id="PF06441">
    <property type="entry name" value="EHN"/>
    <property type="match status" value="1"/>
</dbReference>
<dbReference type="PANTHER" id="PTHR21661">
    <property type="entry name" value="EPOXIDE HYDROLASE 1-RELATED"/>
    <property type="match status" value="1"/>
</dbReference>
<evidence type="ECO:0000256" key="8">
    <source>
        <dbReference type="ARBA" id="ARBA00022723"/>
    </source>
</evidence>
<proteinExistence type="inferred from homology"/>